<protein>
    <submittedName>
        <fullName evidence="2">Uncharacterized protein</fullName>
    </submittedName>
</protein>
<evidence type="ECO:0000256" key="1">
    <source>
        <dbReference type="SAM" id="MobiDB-lite"/>
    </source>
</evidence>
<evidence type="ECO:0000313" key="3">
    <source>
        <dbReference type="Proteomes" id="UP000310168"/>
    </source>
</evidence>
<proteinExistence type="predicted"/>
<organism evidence="2 3">
    <name type="scientific">Brachyspira catarrhinii</name>
    <dbReference type="NCBI Taxonomy" id="2528966"/>
    <lineage>
        <taxon>Bacteria</taxon>
        <taxon>Pseudomonadati</taxon>
        <taxon>Spirochaetota</taxon>
        <taxon>Spirochaetia</taxon>
        <taxon>Brachyspirales</taxon>
        <taxon>Brachyspiraceae</taxon>
        <taxon>Brachyspira</taxon>
    </lineage>
</organism>
<reference evidence="2 3" key="1">
    <citation type="journal article" date="2019" name="Anaerobe">
        <title>Brachyspira catarrhinii sp. nov., an anaerobic intestinal spirochaete isolated from vervet monkeys may have been misidentified as Brachyspira aalborgi in previous studies.</title>
        <authorList>
            <person name="Phillips N.D."/>
            <person name="La T."/>
            <person name="Hampson D.J."/>
        </authorList>
    </citation>
    <scope>NUCLEOTIDE SEQUENCE [LARGE SCALE GENOMIC DNA]</scope>
    <source>
        <strain evidence="2 3">Z12</strain>
    </source>
</reference>
<comment type="caution">
    <text evidence="2">The sequence shown here is derived from an EMBL/GenBank/DDBJ whole genome shotgun (WGS) entry which is preliminary data.</text>
</comment>
<dbReference type="EMBL" id="SJDU01000091">
    <property type="protein sequence ID" value="TKZ35500.1"/>
    <property type="molecule type" value="Genomic_DNA"/>
</dbReference>
<feature type="region of interest" description="Disordered" evidence="1">
    <location>
        <begin position="120"/>
        <end position="145"/>
    </location>
</feature>
<dbReference type="Proteomes" id="UP000310168">
    <property type="component" value="Unassembled WGS sequence"/>
</dbReference>
<sequence length="469" mass="53402">MKKLLTILSFILLLLICLVVMFCSNEKVTGVGGDTDGYDGWDAPPNTIIQGGSYIYTLNGDKWELTINASDRTVSVSSNNVDIPLQDNKYDNVFNGDTITIKTIDGRDIIFNPSNTNSITIDGKNANKNESSKPDPTEPDPDTSIGKDYKYYFVLETHASEVSGGSDYRKQVDYTNSRLFLNKNDSLEIQLNEKTKLKVNNINTDKGDLKDLTWDAKTKILTIKSSVNTFVYNFTDKTVMIDTVKGYLVDEINVKYNVERPSGWYIYTKDKTLSEKLGAYVYYADILALYYDCNPTNQSVYLAVISNDYKGYEPYGGSDYSRIASIVMKVQDEYYSTDEKPYYPYRPYYSYIDKEKKYYSFGSPDTFNFNGNVYYYKTSGRVPISRLNDYIIIKGNSLILTDTYGTESSKKEGVWTNKEYTKTLVSGYHYTNRLKLSIKNIIDTDKDKKGGTNTIPPHIMEDFTGDKIN</sequence>
<name>A0ABY2TRQ9_9SPIR</name>
<gene>
    <name evidence="2" type="ORF">EZH24_04915</name>
</gene>
<dbReference type="RefSeq" id="WP_137998007.1">
    <property type="nucleotide sequence ID" value="NZ_SJDU01000091.1"/>
</dbReference>
<evidence type="ECO:0000313" key="2">
    <source>
        <dbReference type="EMBL" id="TKZ35500.1"/>
    </source>
</evidence>
<feature type="compositionally biased region" description="Basic and acidic residues" evidence="1">
    <location>
        <begin position="125"/>
        <end position="136"/>
    </location>
</feature>
<accession>A0ABY2TRQ9</accession>
<keyword evidence="3" id="KW-1185">Reference proteome</keyword>